<accession>A0A078KVK6</accession>
<dbReference type="Gene3D" id="3.60.21.10">
    <property type="match status" value="1"/>
</dbReference>
<dbReference type="STRING" id="1034943.BN59_01295"/>
<name>A0A078KVK6_9GAMM</name>
<dbReference type="Pfam" id="PF21663">
    <property type="entry name" value="WipA_Phos"/>
    <property type="match status" value="1"/>
</dbReference>
<dbReference type="GO" id="GO:0016791">
    <property type="term" value="F:phosphatase activity"/>
    <property type="evidence" value="ECO:0007669"/>
    <property type="project" value="InterPro"/>
</dbReference>
<evidence type="ECO:0000313" key="2">
    <source>
        <dbReference type="EMBL" id="CDZ77016.1"/>
    </source>
</evidence>
<organism evidence="2 3">
    <name type="scientific">Legionella massiliensis</name>
    <dbReference type="NCBI Taxonomy" id="1034943"/>
    <lineage>
        <taxon>Bacteria</taxon>
        <taxon>Pseudomonadati</taxon>
        <taxon>Pseudomonadota</taxon>
        <taxon>Gammaproteobacteria</taxon>
        <taxon>Legionellales</taxon>
        <taxon>Legionellaceae</taxon>
        <taxon>Legionella</taxon>
    </lineage>
</organism>
<dbReference type="eggNOG" id="ENOG5034CFV">
    <property type="taxonomic scope" value="Bacteria"/>
</dbReference>
<sequence>MPLCYRQANLNSYPKILELSHSHVSLGDLHGNALKLIYSLIEEGFLHINREDYDILKTIYFKPVQELTEKDLSEFKQIIQKANMSKKRALTLIGDDLADRGQNDYFTLLVLQKLQLEGINLEVLLSNHGVEFIQDYEREQFSGHYDLGAGQGESLWNMYYLIRQNLVDEHEIRTIVEQSYRPLIKALNYTVSLPNELTLFSHAPIGLETVKAIAEKFNLPYLDTHLSDLIKTIEAINSLIQQVLKQNKLARLIKAEGSADLRFPIPLIIPLQRLIWNRALGNELVTRPAGHFKVRFVHGHVGPQSILKNGHEVLPDHENLDNLFGKAPELRKTDSRVEHFSRQSSELTAKELDKLWPDRQ</sequence>
<dbReference type="EMBL" id="CCSB01000001">
    <property type="protein sequence ID" value="CDZ77016.1"/>
    <property type="molecule type" value="Genomic_DNA"/>
</dbReference>
<dbReference type="InterPro" id="IPR048521">
    <property type="entry name" value="WipA_Phos"/>
</dbReference>
<dbReference type="Proteomes" id="UP000044071">
    <property type="component" value="Unassembled WGS sequence"/>
</dbReference>
<evidence type="ECO:0000259" key="1">
    <source>
        <dbReference type="Pfam" id="PF21663"/>
    </source>
</evidence>
<dbReference type="NCBIfam" id="NF043030">
    <property type="entry name" value="T4SS_Wip"/>
    <property type="match status" value="1"/>
</dbReference>
<dbReference type="RefSeq" id="WP_043873435.1">
    <property type="nucleotide sequence ID" value="NZ_CCVW01000001.1"/>
</dbReference>
<reference evidence="2 3" key="1">
    <citation type="submission" date="2014-06" db="EMBL/GenBank/DDBJ databases">
        <authorList>
            <person name="Urmite Genomes Urmite Genomes"/>
        </authorList>
    </citation>
    <scope>NUCLEOTIDE SEQUENCE [LARGE SCALE GENOMIC DNA]</scope>
</reference>
<evidence type="ECO:0000313" key="3">
    <source>
        <dbReference type="Proteomes" id="UP000044071"/>
    </source>
</evidence>
<dbReference type="InterPro" id="IPR029052">
    <property type="entry name" value="Metallo-depent_PP-like"/>
</dbReference>
<dbReference type="OrthoDB" id="5654315at2"/>
<protein>
    <recommendedName>
        <fullName evidence="1">WipA-like phosphatase domain-containing protein</fullName>
    </recommendedName>
</protein>
<keyword evidence="3" id="KW-1185">Reference proteome</keyword>
<gene>
    <name evidence="2" type="ORF">BN59_01295</name>
</gene>
<proteinExistence type="predicted"/>
<dbReference type="AlphaFoldDB" id="A0A078KVK6"/>
<feature type="domain" description="WipA-like phosphatase" evidence="1">
    <location>
        <begin position="90"/>
        <end position="326"/>
    </location>
</feature>